<gene>
    <name evidence="2" type="ORF">prwr041_17950</name>
</gene>
<dbReference type="EMBL" id="AP024484">
    <property type="protein sequence ID" value="BCS85902.1"/>
    <property type="molecule type" value="Genomic_DNA"/>
</dbReference>
<reference evidence="2 3" key="1">
    <citation type="journal article" date="2022" name="Int. J. Syst. Evol. Microbiol.">
        <title>Prevotella herbatica sp. nov., a plant polysaccharide-decomposing anaerobic bacterium isolated from a methanogenic reactor.</title>
        <authorList>
            <person name="Uek A."/>
            <person name="Tonouchi A."/>
            <person name="Kaku N."/>
            <person name="Ueki K."/>
        </authorList>
    </citation>
    <scope>NUCLEOTIDE SEQUENCE [LARGE SCALE GENOMIC DNA]</scope>
    <source>
        <strain evidence="2 3">WR041</strain>
    </source>
</reference>
<dbReference type="InterPro" id="IPR025665">
    <property type="entry name" value="Beta-barrel_OMP_2"/>
</dbReference>
<protein>
    <submittedName>
        <fullName evidence="2">Membrane protein</fullName>
    </submittedName>
</protein>
<dbReference type="Proteomes" id="UP001319045">
    <property type="component" value="Chromosome"/>
</dbReference>
<dbReference type="Pfam" id="PF13568">
    <property type="entry name" value="OMP_b-brl_2"/>
    <property type="match status" value="1"/>
</dbReference>
<evidence type="ECO:0000313" key="3">
    <source>
        <dbReference type="Proteomes" id="UP001319045"/>
    </source>
</evidence>
<organism evidence="2 3">
    <name type="scientific">Prevotella herbatica</name>
    <dbReference type="NCBI Taxonomy" id="2801997"/>
    <lineage>
        <taxon>Bacteria</taxon>
        <taxon>Pseudomonadati</taxon>
        <taxon>Bacteroidota</taxon>
        <taxon>Bacteroidia</taxon>
        <taxon>Bacteroidales</taxon>
        <taxon>Prevotellaceae</taxon>
        <taxon>Prevotella</taxon>
    </lineage>
</organism>
<sequence>MLANASSTPTDSIVKADLEYELKCGINIGGTAPWSMPREIRSIESYNPRFNGVIEGDITRWMSTNSHWGISTGIRIESKSMNTGANVKSYKTEVIDDGSKVSGYWTGYVNTKYSTTLVSVPVMANYRLGDKWKFRAGMYLSYALNREFTGYVTDGYLREGTPVGQKLQFTDGKRGTYDFSGNLRKLQPGVQFGASWLANKHLCVNADMEFGVNNIFESNFKTVTFNMYPIYLNIGWGYKF</sequence>
<name>A0ABM7NZD8_9BACT</name>
<keyword evidence="3" id="KW-1185">Reference proteome</keyword>
<evidence type="ECO:0000313" key="2">
    <source>
        <dbReference type="EMBL" id="BCS85902.1"/>
    </source>
</evidence>
<feature type="domain" description="Outer membrane protein beta-barrel" evidence="1">
    <location>
        <begin position="16"/>
        <end position="217"/>
    </location>
</feature>
<accession>A0ABM7NZD8</accession>
<evidence type="ECO:0000259" key="1">
    <source>
        <dbReference type="Pfam" id="PF13568"/>
    </source>
</evidence>
<proteinExistence type="predicted"/>